<proteinExistence type="predicted"/>
<protein>
    <submittedName>
        <fullName evidence="1">Uncharacterized protein</fullName>
    </submittedName>
</protein>
<name>A8YNF7_MICA7</name>
<evidence type="ECO:0000313" key="1">
    <source>
        <dbReference type="EMBL" id="CAO88506.1"/>
    </source>
</evidence>
<dbReference type="EMBL" id="AM778958">
    <property type="protein sequence ID" value="CAO88506.1"/>
    <property type="molecule type" value="Genomic_DNA"/>
</dbReference>
<dbReference type="AlphaFoldDB" id="A8YNF7"/>
<accession>A8YNF7</accession>
<sequence length="69" mass="8191">MNFFQNENCWVVTFEVTNDINAFEEYLRHGIFEAAGFESYCIQELRGLVDIFREKEGTWAGVAQNEWYN</sequence>
<gene>
    <name evidence="1" type="ORF">IPF_654</name>
</gene>
<reference evidence="1" key="1">
    <citation type="submission" date="2007-08" db="EMBL/GenBank/DDBJ databases">
        <authorList>
            <person name="Frangeul L."/>
        </authorList>
    </citation>
    <scope>NUCLEOTIDE SEQUENCE</scope>
    <source>
        <strain evidence="1">PCC 7806</strain>
    </source>
</reference>
<organism evidence="1">
    <name type="scientific">Microcystis aeruginosa (strain PCC 7806)</name>
    <dbReference type="NCBI Taxonomy" id="267872"/>
    <lineage>
        <taxon>Bacteria</taxon>
        <taxon>Bacillati</taxon>
        <taxon>Cyanobacteriota</taxon>
        <taxon>Cyanophyceae</taxon>
        <taxon>Oscillatoriophycideae</taxon>
        <taxon>Chroococcales</taxon>
        <taxon>Microcystaceae</taxon>
        <taxon>Microcystis</taxon>
    </lineage>
</organism>